<comment type="caution">
    <text evidence="1">The sequence shown here is derived from an EMBL/GenBank/DDBJ whole genome shotgun (WGS) entry which is preliminary data.</text>
</comment>
<proteinExistence type="predicted"/>
<dbReference type="RefSeq" id="WP_307682090.1">
    <property type="nucleotide sequence ID" value="NZ_JAUSQX010000001.1"/>
</dbReference>
<name>A0ABT9NEM6_9ACTO</name>
<sequence>MSIIRTAEPEFAEHQRAHFEAQAKERLWSYRRTAQLAGRQVVLARSRDFWKHVKTRGYEKIARGYAAILAQPADRENLKKWVEQERMHFHKILYLSQWKSQTAIADLSAALVWGFPRIRNIPQKVRRVTSNKNCGGRSVNHVTRRTSVEPDAVDFGGVIVTSLEQTIVDLACEDGPEPAVVAADFALHNGLTTKTRIVEVAKRQGARPGIRNFWSMNEVADGRVESPHESLMRWRFYSGGFEIPEPQVRIKFGQSERRPDGFDAQQRLIYEADGKGKYELHDGGVIGAFHEERHRDAELEALGFRVLHMTWDDVRNDARFAQWCERLKVFPTVAQRKPSSRRTRGILEAS</sequence>
<gene>
    <name evidence="1" type="ORF">J2S70_000416</name>
</gene>
<accession>A0ABT9NEM6</accession>
<organism evidence="1 2">
    <name type="scientific">Trueperella bonasi</name>
    <dbReference type="NCBI Taxonomy" id="312286"/>
    <lineage>
        <taxon>Bacteria</taxon>
        <taxon>Bacillati</taxon>
        <taxon>Actinomycetota</taxon>
        <taxon>Actinomycetes</taxon>
        <taxon>Actinomycetales</taxon>
        <taxon>Actinomycetaceae</taxon>
        <taxon>Trueperella</taxon>
    </lineage>
</organism>
<evidence type="ECO:0008006" key="3">
    <source>
        <dbReference type="Google" id="ProtNLM"/>
    </source>
</evidence>
<keyword evidence="2" id="KW-1185">Reference proteome</keyword>
<dbReference type="Proteomes" id="UP001243212">
    <property type="component" value="Unassembled WGS sequence"/>
</dbReference>
<evidence type="ECO:0000313" key="2">
    <source>
        <dbReference type="Proteomes" id="UP001243212"/>
    </source>
</evidence>
<dbReference type="EMBL" id="JAUSQX010000001">
    <property type="protein sequence ID" value="MDP9805834.1"/>
    <property type="molecule type" value="Genomic_DNA"/>
</dbReference>
<protein>
    <recommendedName>
        <fullName evidence="3">Transcriptional regulator, AbiEi antitoxin, Type IV TA system</fullName>
    </recommendedName>
</protein>
<evidence type="ECO:0000313" key="1">
    <source>
        <dbReference type="EMBL" id="MDP9805834.1"/>
    </source>
</evidence>
<reference evidence="1 2" key="1">
    <citation type="submission" date="2023-07" db="EMBL/GenBank/DDBJ databases">
        <title>Sequencing the genomes of 1000 actinobacteria strains.</title>
        <authorList>
            <person name="Klenk H.-P."/>
        </authorList>
    </citation>
    <scope>NUCLEOTIDE SEQUENCE [LARGE SCALE GENOMIC DNA]</scope>
    <source>
        <strain evidence="1 2">DSM 17163</strain>
    </source>
</reference>